<dbReference type="AlphaFoldDB" id="A0A2I8VGJ3"/>
<evidence type="ECO:0000256" key="5">
    <source>
        <dbReference type="ARBA" id="ARBA00022747"/>
    </source>
</evidence>
<comment type="similarity">
    <text evidence="1">Belongs to the N(4)/N(6)-methyltransferase family. N(4) subfamily.</text>
</comment>
<dbReference type="RefSeq" id="WP_103424745.1">
    <property type="nucleotide sequence ID" value="NZ_CP026309.1"/>
</dbReference>
<evidence type="ECO:0000256" key="6">
    <source>
        <dbReference type="ARBA" id="ARBA00023125"/>
    </source>
</evidence>
<dbReference type="GO" id="GO:0032259">
    <property type="term" value="P:methylation"/>
    <property type="evidence" value="ECO:0007669"/>
    <property type="project" value="UniProtKB-KW"/>
</dbReference>
<keyword evidence="4 8" id="KW-0949">S-adenosyl-L-methionine</keyword>
<dbReference type="SUPFAM" id="SSF53335">
    <property type="entry name" value="S-adenosyl-L-methionine-dependent methyltransferases"/>
    <property type="match status" value="1"/>
</dbReference>
<gene>
    <name evidence="10" type="ORF">C2R22_04770</name>
</gene>
<evidence type="ECO:0000313" key="10">
    <source>
        <dbReference type="EMBL" id="AUV81057.1"/>
    </source>
</evidence>
<dbReference type="InterPro" id="IPR002941">
    <property type="entry name" value="DNA_methylase_N4/N6"/>
</dbReference>
<proteinExistence type="inferred from homology"/>
<dbReference type="EC" id="2.1.1.113" evidence="8"/>
<dbReference type="Gene3D" id="3.40.50.150">
    <property type="entry name" value="Vaccinia Virus protein VP39"/>
    <property type="match status" value="1"/>
</dbReference>
<dbReference type="GO" id="GO:0003677">
    <property type="term" value="F:DNA binding"/>
    <property type="evidence" value="ECO:0007669"/>
    <property type="project" value="UniProtKB-KW"/>
</dbReference>
<dbReference type="REBASE" id="232668">
    <property type="entry name" value="M.SruGX10ORF4770P"/>
</dbReference>
<keyword evidence="2 8" id="KW-0489">Methyltransferase</keyword>
<feature type="domain" description="DNA methylase N-4/N-6" evidence="9">
    <location>
        <begin position="22"/>
        <end position="262"/>
    </location>
</feature>
<evidence type="ECO:0000256" key="3">
    <source>
        <dbReference type="ARBA" id="ARBA00022679"/>
    </source>
</evidence>
<dbReference type="GO" id="GO:0009307">
    <property type="term" value="P:DNA restriction-modification system"/>
    <property type="evidence" value="ECO:0007669"/>
    <property type="project" value="UniProtKB-KW"/>
</dbReference>
<evidence type="ECO:0000256" key="4">
    <source>
        <dbReference type="ARBA" id="ARBA00022691"/>
    </source>
</evidence>
<sequence>MRTEHVLRVGDSRASEMADESVDLVVTSPPYPMIEMWDEQFAALSPRVEEALDEGRGDDAFDGMHALLDAVWDEVERVLRPSGIACVNVGDATRSLGDEFQCFPNHARITRAFRERGFTSLPAVLWRKPTNRLTKFMGSGMLPTNAYVTLEHEHVLVFRKGPRRRFPPHDDARYESAFFWEERNRWFSDLWKLPGASQGRDGDGRDRAGSFPLALPLRLVRMYSTYGDRVYDPFVGTGTTTLAAMLAGRDSRGTELEADLLEEFDARLDDLPERSNQRLDARLDRHRAFVREREEPLEYDAVHYDFPVVTKQERHVRFYDVTGVETTDGASERRYVVSYEPR</sequence>
<keyword evidence="6" id="KW-0238">DNA-binding</keyword>
<name>A0A2I8VGJ3_9EURY</name>
<dbReference type="Pfam" id="PF01555">
    <property type="entry name" value="N6_N4_Mtase"/>
    <property type="match status" value="1"/>
</dbReference>
<dbReference type="InterPro" id="IPR001091">
    <property type="entry name" value="RM_Methyltransferase"/>
</dbReference>
<dbReference type="InterPro" id="IPR029063">
    <property type="entry name" value="SAM-dependent_MTases_sf"/>
</dbReference>
<reference evidence="10 11" key="1">
    <citation type="submission" date="2018-01" db="EMBL/GenBank/DDBJ databases">
        <title>Complete genome sequence of Salinigranum rubrum GX10T, an extremely halophilic archaeon isolated from a marine solar saltern.</title>
        <authorList>
            <person name="Han S."/>
        </authorList>
    </citation>
    <scope>NUCLEOTIDE SEQUENCE [LARGE SCALE GENOMIC DNA]</scope>
    <source>
        <strain evidence="10 11">GX10</strain>
    </source>
</reference>
<organism evidence="10 11">
    <name type="scientific">Salinigranum rubrum</name>
    <dbReference type="NCBI Taxonomy" id="755307"/>
    <lineage>
        <taxon>Archaea</taxon>
        <taxon>Methanobacteriati</taxon>
        <taxon>Methanobacteriota</taxon>
        <taxon>Stenosarchaea group</taxon>
        <taxon>Halobacteria</taxon>
        <taxon>Halobacteriales</taxon>
        <taxon>Haloferacaceae</taxon>
        <taxon>Salinigranum</taxon>
    </lineage>
</organism>
<protein>
    <recommendedName>
        <fullName evidence="8">Type II methyltransferase</fullName>
        <ecNumber evidence="8">2.1.1.113</ecNumber>
    </recommendedName>
    <alternativeName>
        <fullName evidence="8">N-4 cytosine-specific methyltransferase</fullName>
    </alternativeName>
</protein>
<dbReference type="PRINTS" id="PR00508">
    <property type="entry name" value="S21N4MTFRASE"/>
</dbReference>
<dbReference type="GO" id="GO:0015667">
    <property type="term" value="F:site-specific DNA-methyltransferase (cytosine-N4-specific) activity"/>
    <property type="evidence" value="ECO:0007669"/>
    <property type="project" value="UniProtKB-EC"/>
</dbReference>
<dbReference type="EMBL" id="CP026309">
    <property type="protein sequence ID" value="AUV81057.1"/>
    <property type="molecule type" value="Genomic_DNA"/>
</dbReference>
<evidence type="ECO:0000313" key="11">
    <source>
        <dbReference type="Proteomes" id="UP000236584"/>
    </source>
</evidence>
<keyword evidence="3" id="KW-0808">Transferase</keyword>
<keyword evidence="5 8" id="KW-0680">Restriction system</keyword>
<evidence type="ECO:0000256" key="1">
    <source>
        <dbReference type="ARBA" id="ARBA00010203"/>
    </source>
</evidence>
<evidence type="ECO:0000256" key="7">
    <source>
        <dbReference type="ARBA" id="ARBA00049120"/>
    </source>
</evidence>
<evidence type="ECO:0000259" key="9">
    <source>
        <dbReference type="Pfam" id="PF01555"/>
    </source>
</evidence>
<accession>A0A2I8VGJ3</accession>
<comment type="catalytic activity">
    <reaction evidence="7 8">
        <text>a 2'-deoxycytidine in DNA + S-adenosyl-L-methionine = an N(4)-methyl-2'-deoxycytidine in DNA + S-adenosyl-L-homocysteine + H(+)</text>
        <dbReference type="Rhea" id="RHEA:16857"/>
        <dbReference type="Rhea" id="RHEA-COMP:11369"/>
        <dbReference type="Rhea" id="RHEA-COMP:13674"/>
        <dbReference type="ChEBI" id="CHEBI:15378"/>
        <dbReference type="ChEBI" id="CHEBI:57856"/>
        <dbReference type="ChEBI" id="CHEBI:59789"/>
        <dbReference type="ChEBI" id="CHEBI:85452"/>
        <dbReference type="ChEBI" id="CHEBI:137933"/>
        <dbReference type="EC" id="2.1.1.113"/>
    </reaction>
</comment>
<dbReference type="PROSITE" id="PS00093">
    <property type="entry name" value="N4_MTASE"/>
    <property type="match status" value="1"/>
</dbReference>
<dbReference type="GO" id="GO:0008170">
    <property type="term" value="F:N-methyltransferase activity"/>
    <property type="evidence" value="ECO:0007669"/>
    <property type="project" value="InterPro"/>
</dbReference>
<dbReference type="Proteomes" id="UP000236584">
    <property type="component" value="Chromosome"/>
</dbReference>
<dbReference type="KEGG" id="srub:C2R22_04770"/>
<keyword evidence="11" id="KW-1185">Reference proteome</keyword>
<evidence type="ECO:0000256" key="8">
    <source>
        <dbReference type="RuleBase" id="RU362026"/>
    </source>
</evidence>
<dbReference type="OrthoDB" id="38200at2157"/>
<evidence type="ECO:0000256" key="2">
    <source>
        <dbReference type="ARBA" id="ARBA00022603"/>
    </source>
</evidence>
<dbReference type="GeneID" id="35591378"/>
<dbReference type="InterPro" id="IPR017985">
    <property type="entry name" value="MeTrfase_CN4_CS"/>
</dbReference>